<reference evidence="5" key="1">
    <citation type="submission" date="2011-12" db="EMBL/GenBank/DDBJ databases">
        <authorList>
            <person name="Kim E."/>
        </authorList>
    </citation>
    <scope>NUCLEOTIDE SEQUENCE</scope>
    <source>
        <strain evidence="5">ATCC 31955</strain>
    </source>
</reference>
<dbReference type="InterPro" id="IPR042099">
    <property type="entry name" value="ANL_N_sf"/>
</dbReference>
<dbReference type="Gene3D" id="3.40.50.12780">
    <property type="entry name" value="N-terminal domain of ligase-like"/>
    <property type="match status" value="1"/>
</dbReference>
<dbReference type="InterPro" id="IPR045851">
    <property type="entry name" value="AMP-bd_C_sf"/>
</dbReference>
<protein>
    <submittedName>
        <fullName evidence="5">Amide synthetase</fullName>
    </submittedName>
</protein>
<dbReference type="InterPro" id="IPR020845">
    <property type="entry name" value="AMP-binding_CS"/>
</dbReference>
<dbReference type="InterPro" id="IPR000873">
    <property type="entry name" value="AMP-dep_synth/lig_dom"/>
</dbReference>
<dbReference type="PROSITE" id="PS00455">
    <property type="entry name" value="AMP_BINDING"/>
    <property type="match status" value="1"/>
</dbReference>
<evidence type="ECO:0000256" key="1">
    <source>
        <dbReference type="ARBA" id="ARBA00006432"/>
    </source>
</evidence>
<accession>M5BC24</accession>
<feature type="domain" description="AMP-dependent synthetase/ligase" evidence="3">
    <location>
        <begin position="133"/>
        <end position="499"/>
    </location>
</feature>
<proteinExistence type="inferred from homology"/>
<evidence type="ECO:0000313" key="5">
    <source>
        <dbReference type="EMBL" id="CCF23199.1"/>
    </source>
</evidence>
<dbReference type="Pfam" id="PF13193">
    <property type="entry name" value="AMP-binding_C"/>
    <property type="match status" value="1"/>
</dbReference>
<sequence>MQLRAAALNRLKPKGYGRLLLAPGTNASPAESRGESRGFAVLDSEEGHGSSVCIPSVLVGVQLTRPVSNSLDIAGHSKSTTATRNIRSGNSLRCVLPCSRDHVTLHRTVNGWQSGVPMSSNENYARRVLEVLASDPDRIALWREGEEFTADRFSTAVLTAAEVLRRRFTEHRAPGTEGKDPVVAVLTVTNSPATIILRYAANLAGATVVHLHSTNAVDPTDQMAAAARQEILSRTGVTFLAVDKENLDAARELCDRLSEPPRLAALGALGSDVLDLSSGGPDAFDLDAVETDPEKPAVVIYTSGTSGRPKGVMQPYRLRSFNLQVALQSPEPIVCLSTLPVSNSSGSAVDVALASGGTVVLHDGFEAGDVLRAVERHRVSALTVTPPQLYMLIDHPDIATTDRSSVKLITYVGSPAAPARLAQAVEVFGPVLLQLYGTTEISGISMLMPQDHFDPELRRTVGRPTTQIRIRDLDADRDLPSGEIGEVCVRSPSTMLGYWGEPELTAAIVRDGWVHTGDLGSVDENGFLRLHGRMGEVMKANGIKVHPTDVENALLSHPGIAQAAVYCVIDDDRVEHIHAAVVARPGSTADAGTLIGHVAAELSPKHVPAVVRFHDALPLTGAGKPDKQALAVTARFAEGR</sequence>
<dbReference type="EMBL" id="HE648167">
    <property type="protein sequence ID" value="CCF23199.1"/>
    <property type="molecule type" value="Genomic_DNA"/>
</dbReference>
<dbReference type="PANTHER" id="PTHR24096:SF149">
    <property type="entry name" value="AMP-BINDING DOMAIN-CONTAINING PROTEIN-RELATED"/>
    <property type="match status" value="1"/>
</dbReference>
<dbReference type="AlphaFoldDB" id="M5BC24"/>
<name>M5BC24_STRHY</name>
<dbReference type="Pfam" id="PF00501">
    <property type="entry name" value="AMP-binding"/>
    <property type="match status" value="1"/>
</dbReference>
<gene>
    <name evidence="5" type="primary">hca2</name>
</gene>
<reference evidence="5" key="2">
    <citation type="journal article" date="2012" name="Folia Microbiol. (Praha)">
        <title>Identification of the biosynthetic gene cluster for the antibiotic polyketide L-155,175 in Streptomyces hygroscopicus.</title>
        <authorList>
            <person name="Kim E.Y."/>
            <person name="Han J.W."/>
            <person name="Lee J.Y."/>
            <person name="Kim B.S."/>
        </authorList>
    </citation>
    <scope>NUCLEOTIDE SEQUENCE</scope>
    <source>
        <strain evidence="5">ATCC 31955</strain>
    </source>
</reference>
<dbReference type="GO" id="GO:0016405">
    <property type="term" value="F:CoA-ligase activity"/>
    <property type="evidence" value="ECO:0007669"/>
    <property type="project" value="TreeGrafter"/>
</dbReference>
<dbReference type="InterPro" id="IPR025110">
    <property type="entry name" value="AMP-bd_C"/>
</dbReference>
<feature type="domain" description="AMP-binding enzyme C-terminal" evidence="4">
    <location>
        <begin position="550"/>
        <end position="624"/>
    </location>
</feature>
<dbReference type="SUPFAM" id="SSF56801">
    <property type="entry name" value="Acetyl-CoA synthetase-like"/>
    <property type="match status" value="1"/>
</dbReference>
<dbReference type="Gene3D" id="3.30.300.30">
    <property type="match status" value="1"/>
</dbReference>
<organism evidence="5">
    <name type="scientific">Streptomyces hygroscopicus</name>
    <dbReference type="NCBI Taxonomy" id="1912"/>
    <lineage>
        <taxon>Bacteria</taxon>
        <taxon>Bacillati</taxon>
        <taxon>Actinomycetota</taxon>
        <taxon>Actinomycetes</taxon>
        <taxon>Kitasatosporales</taxon>
        <taxon>Streptomycetaceae</taxon>
        <taxon>Streptomyces</taxon>
        <taxon>Streptomyces violaceusniger group</taxon>
    </lineage>
</organism>
<evidence type="ECO:0000259" key="3">
    <source>
        <dbReference type="Pfam" id="PF00501"/>
    </source>
</evidence>
<dbReference type="CDD" id="cd04433">
    <property type="entry name" value="AFD_class_I"/>
    <property type="match status" value="1"/>
</dbReference>
<comment type="similarity">
    <text evidence="1">Belongs to the ATP-dependent AMP-binding enzyme family.</text>
</comment>
<evidence type="ECO:0000256" key="2">
    <source>
        <dbReference type="ARBA" id="ARBA00022598"/>
    </source>
</evidence>
<evidence type="ECO:0000259" key="4">
    <source>
        <dbReference type="Pfam" id="PF13193"/>
    </source>
</evidence>
<dbReference type="PANTHER" id="PTHR24096">
    <property type="entry name" value="LONG-CHAIN-FATTY-ACID--COA LIGASE"/>
    <property type="match status" value="1"/>
</dbReference>
<keyword evidence="2" id="KW-0436">Ligase</keyword>